<accession>A0A7C9ES93</accession>
<keyword evidence="16" id="KW-0482">Metalloprotease</keyword>
<dbReference type="EMBL" id="GISG01259442">
    <property type="protein sequence ID" value="MBA4673583.1"/>
    <property type="molecule type" value="Transcribed_RNA"/>
</dbReference>
<evidence type="ECO:0000256" key="19">
    <source>
        <dbReference type="ARBA" id="ARBA00060401"/>
    </source>
</evidence>
<comment type="cofactor">
    <cofactor evidence="1">
        <name>Zn(2+)</name>
        <dbReference type="ChEBI" id="CHEBI:29105"/>
    </cofactor>
</comment>
<evidence type="ECO:0000256" key="2">
    <source>
        <dbReference type="ARBA" id="ARBA00003497"/>
    </source>
</evidence>
<dbReference type="HAMAP" id="MF_01458">
    <property type="entry name" value="FtsH"/>
    <property type="match status" value="1"/>
</dbReference>
<keyword evidence="5" id="KW-0150">Chloroplast</keyword>
<comment type="similarity">
    <text evidence="4">In the N-terminal section; belongs to the AAA ATPase family.</text>
</comment>
<evidence type="ECO:0000256" key="4">
    <source>
        <dbReference type="ARBA" id="ARBA00010550"/>
    </source>
</evidence>
<keyword evidence="6" id="KW-0934">Plastid</keyword>
<keyword evidence="10" id="KW-0547">Nucleotide-binding</keyword>
<evidence type="ECO:0000259" key="21">
    <source>
        <dbReference type="SMART" id="SM00382"/>
    </source>
</evidence>
<dbReference type="GO" id="GO:0004222">
    <property type="term" value="F:metalloendopeptidase activity"/>
    <property type="evidence" value="ECO:0007669"/>
    <property type="project" value="InterPro"/>
</dbReference>
<dbReference type="FunFam" id="1.10.8.60:FF:000001">
    <property type="entry name" value="ATP-dependent zinc metalloprotease FtsH"/>
    <property type="match status" value="1"/>
</dbReference>
<dbReference type="Gene3D" id="3.30.720.210">
    <property type="match status" value="1"/>
</dbReference>
<name>A0A7C9ES93_OPUST</name>
<evidence type="ECO:0000256" key="8">
    <source>
        <dbReference type="ARBA" id="ARBA00022692"/>
    </source>
</evidence>
<evidence type="ECO:0000256" key="18">
    <source>
        <dbReference type="ARBA" id="ARBA00023136"/>
    </source>
</evidence>
<keyword evidence="17" id="KW-0793">Thylakoid</keyword>
<feature type="compositionally biased region" description="Polar residues" evidence="20">
    <location>
        <begin position="87"/>
        <end position="103"/>
    </location>
</feature>
<evidence type="ECO:0000256" key="12">
    <source>
        <dbReference type="ARBA" id="ARBA00022833"/>
    </source>
</evidence>
<evidence type="ECO:0000256" key="9">
    <source>
        <dbReference type="ARBA" id="ARBA00022723"/>
    </source>
</evidence>
<evidence type="ECO:0000256" key="6">
    <source>
        <dbReference type="ARBA" id="ARBA00022640"/>
    </source>
</evidence>
<dbReference type="PROSITE" id="PS00674">
    <property type="entry name" value="AAA"/>
    <property type="match status" value="1"/>
</dbReference>
<organism evidence="22">
    <name type="scientific">Opuntia streptacantha</name>
    <name type="common">Prickly pear cactus</name>
    <name type="synonym">Opuntia cardona</name>
    <dbReference type="NCBI Taxonomy" id="393608"/>
    <lineage>
        <taxon>Eukaryota</taxon>
        <taxon>Viridiplantae</taxon>
        <taxon>Streptophyta</taxon>
        <taxon>Embryophyta</taxon>
        <taxon>Tracheophyta</taxon>
        <taxon>Spermatophyta</taxon>
        <taxon>Magnoliopsida</taxon>
        <taxon>eudicotyledons</taxon>
        <taxon>Gunneridae</taxon>
        <taxon>Pentapetalae</taxon>
        <taxon>Caryophyllales</taxon>
        <taxon>Cactineae</taxon>
        <taxon>Cactaceae</taxon>
        <taxon>Opuntioideae</taxon>
        <taxon>Opuntia</taxon>
    </lineage>
</organism>
<keyword evidence="7" id="KW-0645">Protease</keyword>
<dbReference type="FunFam" id="3.40.50.300:FF:000352">
    <property type="entry name" value="ATP-dependent zinc metalloprotease FTSH 7, chloroplastic"/>
    <property type="match status" value="1"/>
</dbReference>
<evidence type="ECO:0000256" key="7">
    <source>
        <dbReference type="ARBA" id="ARBA00022670"/>
    </source>
</evidence>
<dbReference type="Gene3D" id="1.20.58.760">
    <property type="entry name" value="Peptidase M41"/>
    <property type="match status" value="1"/>
</dbReference>
<dbReference type="GO" id="GO:0006508">
    <property type="term" value="P:proteolysis"/>
    <property type="evidence" value="ECO:0007669"/>
    <property type="project" value="UniProtKB-KW"/>
</dbReference>
<keyword evidence="15" id="KW-1133">Transmembrane helix</keyword>
<keyword evidence="13" id="KW-0067">ATP-binding</keyword>
<comment type="similarity">
    <text evidence="3">In the C-terminal section; belongs to the peptidase M41 family.</text>
</comment>
<dbReference type="GO" id="GO:0005524">
    <property type="term" value="F:ATP binding"/>
    <property type="evidence" value="ECO:0007669"/>
    <property type="project" value="UniProtKB-KW"/>
</dbReference>
<dbReference type="GO" id="GO:0008270">
    <property type="term" value="F:zinc ion binding"/>
    <property type="evidence" value="ECO:0007669"/>
    <property type="project" value="InterPro"/>
</dbReference>
<dbReference type="InterPro" id="IPR000642">
    <property type="entry name" value="Peptidase_M41"/>
</dbReference>
<dbReference type="SUPFAM" id="SSF140990">
    <property type="entry name" value="FtsH protease domain-like"/>
    <property type="match status" value="1"/>
</dbReference>
<evidence type="ECO:0000256" key="5">
    <source>
        <dbReference type="ARBA" id="ARBA00022528"/>
    </source>
</evidence>
<dbReference type="InterPro" id="IPR003959">
    <property type="entry name" value="ATPase_AAA_core"/>
</dbReference>
<keyword evidence="14" id="KW-0809">Transit peptide</keyword>
<evidence type="ECO:0000256" key="17">
    <source>
        <dbReference type="ARBA" id="ARBA00023078"/>
    </source>
</evidence>
<comment type="subcellular location">
    <subcellularLocation>
        <location evidence="19">Plastid</location>
        <location evidence="19">Chloroplast thylakoid membrane</location>
        <topology evidence="19">Multi-pass membrane protein</topology>
        <orientation evidence="19">Stromal side</orientation>
    </subcellularLocation>
</comment>
<reference evidence="22" key="1">
    <citation type="journal article" date="2013" name="J. Plant Res.">
        <title>Effect of fungi and light on seed germination of three Opuntia species from semiarid lands of central Mexico.</title>
        <authorList>
            <person name="Delgado-Sanchez P."/>
            <person name="Jimenez-Bremont J.F."/>
            <person name="Guerrero-Gonzalez Mde L."/>
            <person name="Flores J."/>
        </authorList>
    </citation>
    <scope>NUCLEOTIDE SEQUENCE</scope>
    <source>
        <tissue evidence="22">Cladode</tissue>
    </source>
</reference>
<feature type="compositionally biased region" description="Low complexity" evidence="20">
    <location>
        <begin position="106"/>
        <end position="123"/>
    </location>
</feature>
<dbReference type="AlphaFoldDB" id="A0A7C9ES93"/>
<proteinExistence type="inferred from homology"/>
<evidence type="ECO:0000256" key="16">
    <source>
        <dbReference type="ARBA" id="ARBA00023049"/>
    </source>
</evidence>
<dbReference type="InterPro" id="IPR011546">
    <property type="entry name" value="Pept_M41_FtsH_extracell"/>
</dbReference>
<feature type="domain" description="AAA+ ATPase" evidence="21">
    <location>
        <begin position="373"/>
        <end position="513"/>
    </location>
</feature>
<dbReference type="InterPro" id="IPR003593">
    <property type="entry name" value="AAA+_ATPase"/>
</dbReference>
<dbReference type="NCBIfam" id="TIGR01241">
    <property type="entry name" value="FtsH_fam"/>
    <property type="match status" value="1"/>
</dbReference>
<dbReference type="GO" id="GO:0009535">
    <property type="term" value="C:chloroplast thylakoid membrane"/>
    <property type="evidence" value="ECO:0007669"/>
    <property type="project" value="UniProtKB-SubCell"/>
</dbReference>
<dbReference type="InterPro" id="IPR005936">
    <property type="entry name" value="FtsH"/>
</dbReference>
<evidence type="ECO:0000256" key="14">
    <source>
        <dbReference type="ARBA" id="ARBA00022946"/>
    </source>
</evidence>
<dbReference type="SUPFAM" id="SSF52540">
    <property type="entry name" value="P-loop containing nucleoside triphosphate hydrolases"/>
    <property type="match status" value="1"/>
</dbReference>
<dbReference type="Pfam" id="PF06480">
    <property type="entry name" value="FtsH_ext"/>
    <property type="match status" value="1"/>
</dbReference>
<evidence type="ECO:0000256" key="15">
    <source>
        <dbReference type="ARBA" id="ARBA00022989"/>
    </source>
</evidence>
<evidence type="ECO:0000256" key="20">
    <source>
        <dbReference type="SAM" id="MobiDB-lite"/>
    </source>
</evidence>
<keyword evidence="12" id="KW-0862">Zinc</keyword>
<keyword evidence="8" id="KW-0812">Transmembrane</keyword>
<reference evidence="22" key="2">
    <citation type="submission" date="2020-07" db="EMBL/GenBank/DDBJ databases">
        <authorList>
            <person name="Vera ALvarez R."/>
            <person name="Arias-Moreno D.M."/>
            <person name="Jimenez-Jacinto V."/>
            <person name="Jimenez-Bremont J.F."/>
            <person name="Swaminathan K."/>
            <person name="Moose S.P."/>
            <person name="Guerrero-Gonzalez M.L."/>
            <person name="Marino-Ramirez L."/>
            <person name="Landsman D."/>
            <person name="Rodriguez-Kessler M."/>
            <person name="Delgado-Sanchez P."/>
        </authorList>
    </citation>
    <scope>NUCLEOTIDE SEQUENCE</scope>
    <source>
        <tissue evidence="22">Cladode</tissue>
    </source>
</reference>
<dbReference type="InterPro" id="IPR027417">
    <property type="entry name" value="P-loop_NTPase"/>
</dbReference>
<feature type="region of interest" description="Disordered" evidence="20">
    <location>
        <begin position="87"/>
        <end position="130"/>
    </location>
</feature>
<evidence type="ECO:0000256" key="10">
    <source>
        <dbReference type="ARBA" id="ARBA00022741"/>
    </source>
</evidence>
<dbReference type="Gene3D" id="3.40.50.300">
    <property type="entry name" value="P-loop containing nucleotide triphosphate hydrolases"/>
    <property type="match status" value="1"/>
</dbReference>
<dbReference type="GO" id="GO:0016887">
    <property type="term" value="F:ATP hydrolysis activity"/>
    <property type="evidence" value="ECO:0007669"/>
    <property type="project" value="InterPro"/>
</dbReference>
<dbReference type="FunFam" id="1.20.58.760:FF:000006">
    <property type="entry name" value="ATP-dependent zinc metalloprotease FTSH 7, chloroplastic"/>
    <property type="match status" value="1"/>
</dbReference>
<keyword evidence="9" id="KW-0479">Metal-binding</keyword>
<comment type="function">
    <text evidence="2">Probable ATP-dependent zinc metallopeptidase.</text>
</comment>
<dbReference type="PANTHER" id="PTHR23076:SF49">
    <property type="entry name" value="ATP-DEPENDENT ZINC METALLOPROTEASE FTSH 7, CHLOROPLASTIC"/>
    <property type="match status" value="1"/>
</dbReference>
<evidence type="ECO:0000256" key="11">
    <source>
        <dbReference type="ARBA" id="ARBA00022801"/>
    </source>
</evidence>
<protein>
    <recommendedName>
        <fullName evidence="21">AAA+ ATPase domain-containing protein</fullName>
    </recommendedName>
</protein>
<dbReference type="Pfam" id="PF01434">
    <property type="entry name" value="Peptidase_M41"/>
    <property type="match status" value="1"/>
</dbReference>
<dbReference type="GO" id="GO:0004176">
    <property type="term" value="F:ATP-dependent peptidase activity"/>
    <property type="evidence" value="ECO:0007669"/>
    <property type="project" value="InterPro"/>
</dbReference>
<keyword evidence="18" id="KW-0472">Membrane</keyword>
<dbReference type="CDD" id="cd19501">
    <property type="entry name" value="RecA-like_FtsH"/>
    <property type="match status" value="1"/>
</dbReference>
<dbReference type="Pfam" id="PF17862">
    <property type="entry name" value="AAA_lid_3"/>
    <property type="match status" value="1"/>
</dbReference>
<evidence type="ECO:0000256" key="13">
    <source>
        <dbReference type="ARBA" id="ARBA00022840"/>
    </source>
</evidence>
<keyword evidence="11" id="KW-0378">Hydrolase</keyword>
<dbReference type="Gene3D" id="1.10.8.60">
    <property type="match status" value="1"/>
</dbReference>
<dbReference type="SMART" id="SM00382">
    <property type="entry name" value="AAA"/>
    <property type="match status" value="1"/>
</dbReference>
<dbReference type="InterPro" id="IPR041569">
    <property type="entry name" value="AAA_lid_3"/>
</dbReference>
<evidence type="ECO:0000313" key="22">
    <source>
        <dbReference type="EMBL" id="MBA4673583.1"/>
    </source>
</evidence>
<dbReference type="PANTHER" id="PTHR23076">
    <property type="entry name" value="METALLOPROTEASE M41 FTSH"/>
    <property type="match status" value="1"/>
</dbReference>
<evidence type="ECO:0000256" key="3">
    <source>
        <dbReference type="ARBA" id="ARBA00010044"/>
    </source>
</evidence>
<evidence type="ECO:0000256" key="1">
    <source>
        <dbReference type="ARBA" id="ARBA00001947"/>
    </source>
</evidence>
<dbReference type="InterPro" id="IPR003960">
    <property type="entry name" value="ATPase_AAA_CS"/>
</dbReference>
<dbReference type="InterPro" id="IPR037219">
    <property type="entry name" value="Peptidase_M41-like"/>
</dbReference>
<sequence>MTAIVDRPSLIHPKFHSNSCYRPTYYCHGLSYFCCPSRVSLPSSRPDFIRKFPSRLLSSYRQVGVFRDFSNSPYLLGRREFIKTRANGSCEQDADSTASAPESNDSKQGSKGKQNSSSQSSPGKGREGRSWFGRGKGRWQWQWQPLIQAQEIGVLLLQLGIMMFVMRLLRPGISLPGSEPRPPTIFVSVPYSEFLNKINSNQVQKVEVDGVQIRFRLKDEVSGESEVKGSVSNFQDTESLLRSVAPTKRIIYSTTRPADIKAPYEKMLENNVEFGSPDKRSGGFLNSALIALFYVAVLAGLLQRVPMNFAQHTAGQLRNRKSGISGGTKVSEQGEETVTFADVAGVDEAKEELEEIVEFLRNPDRYIRLGARPPRGVLLVGLPGTGKTLLAKAVAGEADVPFISCSASEFVELYVGMGASRVRDLFARAKKEAPSIIFIDEIDAVAKSRDGKFRVVSNDEREQTLNQLLTEMDGFDSSSAVIVLAATNRADVLDPALRRPGRFDRVVAVETPDRIGREAILKVHVYKKELPLGDDVDLGDIASMTTGFTGADLANLVNEAALLAGRQNKEVVEKIDFIQAVERSIAGIEKKNAKLQGNEKAVVARHEAGHAVVGTAVASLLPGQPRVEKLSILPRSGGALGFTYIPPTHEDRYLLFVDELRGRLVTLLGGRAAEEFAFAGRISTGAVDDIQKATDMAYKAIAEYGLNETIGPVSLATLSGGGMDDSGALPWGRDQGHIVDLVQREVKLLLQSALDVALCVVRANPDVLEGLGAHLEEKEKVEGEELQEWLKLVVAPTELAVFVKGKQESFLPLQIQPVPE</sequence>
<dbReference type="Pfam" id="PF00004">
    <property type="entry name" value="AAA"/>
    <property type="match status" value="1"/>
</dbReference>